<dbReference type="Gene3D" id="4.10.240.10">
    <property type="entry name" value="Zn(2)-C6 fungal-type DNA-binding domain"/>
    <property type="match status" value="1"/>
</dbReference>
<evidence type="ECO:0000256" key="2">
    <source>
        <dbReference type="ARBA" id="ARBA00023125"/>
    </source>
</evidence>
<dbReference type="Pfam" id="PF00172">
    <property type="entry name" value="Zn_clus"/>
    <property type="match status" value="1"/>
</dbReference>
<keyword evidence="9" id="KW-1185">Reference proteome</keyword>
<feature type="compositionally biased region" description="Polar residues" evidence="5">
    <location>
        <begin position="68"/>
        <end position="78"/>
    </location>
</feature>
<evidence type="ECO:0000256" key="5">
    <source>
        <dbReference type="SAM" id="MobiDB-lite"/>
    </source>
</evidence>
<dbReference type="CDD" id="cd00067">
    <property type="entry name" value="GAL4"/>
    <property type="match status" value="1"/>
</dbReference>
<sequence length="288" mass="30258">MSSNPSGRSLPFDPSLLQPIVRSKRTPIACTECRRRQVKCSGTMPRCERCTKKNIECTYVSLSEQRGVSASTGGSISRSGTPSQSQSQLGSSPAGHPHARVHGYGSSTLARSSTPLGWQAGVQGYSAGSAYPAPQGWQASSPNSSPVSPYTPQGAQASQNQSYAGVPMAYPQGYSQQAAFAQGGGMGQAGDMFVSQGYAQQGQQVGTSYNAYGHAVPAGDPRYAYQAAQLATMAGGDQQTAAYMGQFAPQQQVFFDPASGQMIPADVASQWAENPHMTYQDQTYPGAN</sequence>
<evidence type="ECO:0000313" key="8">
    <source>
        <dbReference type="EMBL" id="TBU61338.1"/>
    </source>
</evidence>
<dbReference type="PANTHER" id="PTHR31069">
    <property type="entry name" value="OLEATE-ACTIVATED TRANSCRIPTION FACTOR 1-RELATED"/>
    <property type="match status" value="1"/>
</dbReference>
<dbReference type="GO" id="GO:0003677">
    <property type="term" value="F:DNA binding"/>
    <property type="evidence" value="ECO:0007669"/>
    <property type="project" value="UniProtKB-KW"/>
</dbReference>
<feature type="region of interest" description="Disordered" evidence="5">
    <location>
        <begin position="132"/>
        <end position="159"/>
    </location>
</feature>
<dbReference type="OrthoDB" id="2260578at2759"/>
<dbReference type="SUPFAM" id="SSF57701">
    <property type="entry name" value="Zn2/Cys6 DNA-binding domain"/>
    <property type="match status" value="1"/>
</dbReference>
<proteinExistence type="predicted"/>
<dbReference type="PROSITE" id="PS00463">
    <property type="entry name" value="ZN2_CY6_FUNGAL_1"/>
    <property type="match status" value="1"/>
</dbReference>
<evidence type="ECO:0000313" key="7">
    <source>
        <dbReference type="EMBL" id="TBU32184.1"/>
    </source>
</evidence>
<feature type="compositionally biased region" description="Polar residues" evidence="5">
    <location>
        <begin position="137"/>
        <end position="159"/>
    </location>
</feature>
<dbReference type="GO" id="GO:0000981">
    <property type="term" value="F:DNA-binding transcription factor activity, RNA polymerase II-specific"/>
    <property type="evidence" value="ECO:0007669"/>
    <property type="project" value="InterPro"/>
</dbReference>
<evidence type="ECO:0000256" key="1">
    <source>
        <dbReference type="ARBA" id="ARBA00023015"/>
    </source>
</evidence>
<feature type="compositionally biased region" description="Low complexity" evidence="5">
    <location>
        <begin position="79"/>
        <end position="93"/>
    </location>
</feature>
<evidence type="ECO:0000256" key="4">
    <source>
        <dbReference type="ARBA" id="ARBA00023242"/>
    </source>
</evidence>
<dbReference type="InterPro" id="IPR001138">
    <property type="entry name" value="Zn2Cys6_DnaBD"/>
</dbReference>
<accession>A0A4Q9P9B0</accession>
<dbReference type="EMBL" id="ML145099">
    <property type="protein sequence ID" value="TBU61338.1"/>
    <property type="molecule type" value="Genomic_DNA"/>
</dbReference>
<keyword evidence="1" id="KW-0805">Transcription regulation</keyword>
<evidence type="ECO:0000313" key="9">
    <source>
        <dbReference type="Proteomes" id="UP000292082"/>
    </source>
</evidence>
<gene>
    <name evidence="8" type="ORF">BD310DRAFT_219810</name>
    <name evidence="7" type="ORF">BD311DRAFT_804220</name>
</gene>
<dbReference type="GO" id="GO:0008270">
    <property type="term" value="F:zinc ion binding"/>
    <property type="evidence" value="ECO:0007669"/>
    <property type="project" value="InterPro"/>
</dbReference>
<dbReference type="Proteomes" id="UP000292082">
    <property type="component" value="Unassembled WGS sequence"/>
</dbReference>
<organism evidence="7">
    <name type="scientific">Dichomitus squalens</name>
    <dbReference type="NCBI Taxonomy" id="114155"/>
    <lineage>
        <taxon>Eukaryota</taxon>
        <taxon>Fungi</taxon>
        <taxon>Dikarya</taxon>
        <taxon>Basidiomycota</taxon>
        <taxon>Agaricomycotina</taxon>
        <taxon>Agaricomycetes</taxon>
        <taxon>Polyporales</taxon>
        <taxon>Polyporaceae</taxon>
        <taxon>Dichomitus</taxon>
    </lineage>
</organism>
<dbReference type="SMART" id="SM00066">
    <property type="entry name" value="GAL4"/>
    <property type="match status" value="1"/>
</dbReference>
<dbReference type="PANTHER" id="PTHR31069:SF32">
    <property type="entry name" value="ARGININE METABOLISM REGULATION PROTEIN II"/>
    <property type="match status" value="1"/>
</dbReference>
<dbReference type="InterPro" id="IPR050675">
    <property type="entry name" value="OAF3"/>
</dbReference>
<evidence type="ECO:0000259" key="6">
    <source>
        <dbReference type="PROSITE" id="PS50048"/>
    </source>
</evidence>
<dbReference type="EMBL" id="ML143396">
    <property type="protein sequence ID" value="TBU32184.1"/>
    <property type="molecule type" value="Genomic_DNA"/>
</dbReference>
<dbReference type="PROSITE" id="PS50048">
    <property type="entry name" value="ZN2_CY6_FUNGAL_2"/>
    <property type="match status" value="1"/>
</dbReference>
<keyword evidence="4" id="KW-0539">Nucleus</keyword>
<feature type="domain" description="Zn(2)-C6 fungal-type" evidence="6">
    <location>
        <begin position="29"/>
        <end position="59"/>
    </location>
</feature>
<dbReference type="AlphaFoldDB" id="A0A4Q9P9B0"/>
<name>A0A4Q9P9B0_9APHY</name>
<protein>
    <recommendedName>
        <fullName evidence="6">Zn(2)-C6 fungal-type domain-containing protein</fullName>
    </recommendedName>
</protein>
<reference evidence="7 9" key="1">
    <citation type="submission" date="2019-01" db="EMBL/GenBank/DDBJ databases">
        <title>Draft genome sequences of three monokaryotic isolates of the white-rot basidiomycete fungus Dichomitus squalens.</title>
        <authorList>
            <consortium name="DOE Joint Genome Institute"/>
            <person name="Lopez S.C."/>
            <person name="Andreopoulos B."/>
            <person name="Pangilinan J."/>
            <person name="Lipzen A."/>
            <person name="Riley R."/>
            <person name="Ahrendt S."/>
            <person name="Ng V."/>
            <person name="Barry K."/>
            <person name="Daum C."/>
            <person name="Grigoriev I.V."/>
            <person name="Hilden K.S."/>
            <person name="Makela M.R."/>
            <person name="de Vries R.P."/>
        </authorList>
    </citation>
    <scope>NUCLEOTIDE SEQUENCE [LARGE SCALE GENOMIC DNA]</scope>
    <source>
        <strain evidence="8 9">CBS 464.89</strain>
        <strain evidence="7">OM18370.1</strain>
    </source>
</reference>
<dbReference type="Proteomes" id="UP000292957">
    <property type="component" value="Unassembled WGS sequence"/>
</dbReference>
<dbReference type="InterPro" id="IPR036864">
    <property type="entry name" value="Zn2-C6_fun-type_DNA-bd_sf"/>
</dbReference>
<evidence type="ECO:0000256" key="3">
    <source>
        <dbReference type="ARBA" id="ARBA00023163"/>
    </source>
</evidence>
<keyword evidence="2" id="KW-0238">DNA-binding</keyword>
<feature type="region of interest" description="Disordered" evidence="5">
    <location>
        <begin position="68"/>
        <end position="110"/>
    </location>
</feature>
<keyword evidence="3" id="KW-0804">Transcription</keyword>